<organism evidence="2 3">
    <name type="scientific">Acinetobacter junii</name>
    <dbReference type="NCBI Taxonomy" id="40215"/>
    <lineage>
        <taxon>Bacteria</taxon>
        <taxon>Pseudomonadati</taxon>
        <taxon>Pseudomonadota</taxon>
        <taxon>Gammaproteobacteria</taxon>
        <taxon>Moraxellales</taxon>
        <taxon>Moraxellaceae</taxon>
        <taxon>Acinetobacter</taxon>
    </lineage>
</organism>
<dbReference type="RefSeq" id="WP_262578882.1">
    <property type="nucleotide sequence ID" value="NZ_JAHPRE010000022.1"/>
</dbReference>
<gene>
    <name evidence="2" type="ORF">KTH64_06785</name>
</gene>
<protein>
    <submittedName>
        <fullName evidence="2">Uncharacterized protein</fullName>
    </submittedName>
</protein>
<keyword evidence="1" id="KW-0175">Coiled coil</keyword>
<evidence type="ECO:0000313" key="2">
    <source>
        <dbReference type="EMBL" id="MCU4396677.1"/>
    </source>
</evidence>
<proteinExistence type="predicted"/>
<reference evidence="2" key="1">
    <citation type="submission" date="2021-06" db="EMBL/GenBank/DDBJ databases">
        <title>Propagation of a rapidly emergent carbapenem-resistant Acinetobacter baumannii lineage by various extra-hospital transmission networks.</title>
        <authorList>
            <person name="Calix J."/>
        </authorList>
    </citation>
    <scope>NUCLEOTIDE SEQUENCE</scope>
    <source>
        <strain evidence="2">WU_MDCI_Aw63</strain>
    </source>
</reference>
<feature type="coiled-coil region" evidence="1">
    <location>
        <begin position="48"/>
        <end position="118"/>
    </location>
</feature>
<accession>A0AAW5R7N1</accession>
<evidence type="ECO:0000256" key="1">
    <source>
        <dbReference type="SAM" id="Coils"/>
    </source>
</evidence>
<name>A0AAW5R7N1_ACIJU</name>
<dbReference type="AlphaFoldDB" id="A0AAW5R7N1"/>
<dbReference type="Proteomes" id="UP001208534">
    <property type="component" value="Unassembled WGS sequence"/>
</dbReference>
<sequence>MRKRKDFIQDYRDALARLIRNEGTIITGNYKINFDTVALEAKRKRGAIKGNTEEILALKRDILEAERKRNKQSSTSGGDTRQLLSAKNMKYKELMIENEKLNAEIESLSRQLASVIYQLALTKKEIVENKGIIEFVKN</sequence>
<evidence type="ECO:0000313" key="3">
    <source>
        <dbReference type="Proteomes" id="UP001208534"/>
    </source>
</evidence>
<comment type="caution">
    <text evidence="2">The sequence shown here is derived from an EMBL/GenBank/DDBJ whole genome shotgun (WGS) entry which is preliminary data.</text>
</comment>
<dbReference type="EMBL" id="JAHPRE010000022">
    <property type="protein sequence ID" value="MCU4396677.1"/>
    <property type="molecule type" value="Genomic_DNA"/>
</dbReference>